<dbReference type="InterPro" id="IPR013507">
    <property type="entry name" value="DNA_mismatch_S5_2-like"/>
</dbReference>
<dbReference type="Gene3D" id="3.30.230.10">
    <property type="match status" value="1"/>
</dbReference>
<dbReference type="InterPro" id="IPR036890">
    <property type="entry name" value="HATPase_C_sf"/>
</dbReference>
<organism evidence="7 8">
    <name type="scientific">Anaerocolumna aminovalerica</name>
    <dbReference type="NCBI Taxonomy" id="1527"/>
    <lineage>
        <taxon>Bacteria</taxon>
        <taxon>Bacillati</taxon>
        <taxon>Bacillota</taxon>
        <taxon>Clostridia</taxon>
        <taxon>Lachnospirales</taxon>
        <taxon>Lachnospiraceae</taxon>
        <taxon>Anaerocolumna</taxon>
    </lineage>
</organism>
<dbReference type="RefSeq" id="WP_091684219.1">
    <property type="nucleotide sequence ID" value="NZ_BAABFM010000006.1"/>
</dbReference>
<dbReference type="AlphaFoldDB" id="A0A1I5CJA2"/>
<dbReference type="GO" id="GO:0005524">
    <property type="term" value="F:ATP binding"/>
    <property type="evidence" value="ECO:0007669"/>
    <property type="project" value="InterPro"/>
</dbReference>
<dbReference type="InterPro" id="IPR037198">
    <property type="entry name" value="MutL_C_sf"/>
</dbReference>
<dbReference type="GO" id="GO:0030983">
    <property type="term" value="F:mismatched DNA binding"/>
    <property type="evidence" value="ECO:0007669"/>
    <property type="project" value="InterPro"/>
</dbReference>
<dbReference type="InterPro" id="IPR020568">
    <property type="entry name" value="Ribosomal_Su5_D2-typ_SF"/>
</dbReference>
<dbReference type="SUPFAM" id="SSF118116">
    <property type="entry name" value="DNA mismatch repair protein MutL"/>
    <property type="match status" value="1"/>
</dbReference>
<gene>
    <name evidence="4" type="primary">mutL</name>
    <name evidence="7" type="ORF">SAMN04489757_103100</name>
</gene>
<keyword evidence="2 4" id="KW-0227">DNA damage</keyword>
<dbReference type="Proteomes" id="UP000198806">
    <property type="component" value="Unassembled WGS sequence"/>
</dbReference>
<dbReference type="PANTHER" id="PTHR10073">
    <property type="entry name" value="DNA MISMATCH REPAIR PROTEIN MLH, PMS, MUTL"/>
    <property type="match status" value="1"/>
</dbReference>
<dbReference type="Pfam" id="PF01119">
    <property type="entry name" value="DNA_mis_repair"/>
    <property type="match status" value="1"/>
</dbReference>
<dbReference type="HAMAP" id="MF_00149">
    <property type="entry name" value="DNA_mis_repair"/>
    <property type="match status" value="1"/>
</dbReference>
<reference evidence="7 8" key="1">
    <citation type="submission" date="2016-10" db="EMBL/GenBank/DDBJ databases">
        <authorList>
            <person name="de Groot N.N."/>
        </authorList>
    </citation>
    <scope>NUCLEOTIDE SEQUENCE [LARGE SCALE GENOMIC DNA]</scope>
    <source>
        <strain evidence="7 8">DSM 1283</strain>
    </source>
</reference>
<dbReference type="NCBIfam" id="TIGR00585">
    <property type="entry name" value="mutl"/>
    <property type="match status" value="1"/>
</dbReference>
<evidence type="ECO:0000256" key="2">
    <source>
        <dbReference type="ARBA" id="ARBA00022763"/>
    </source>
</evidence>
<evidence type="ECO:0000313" key="8">
    <source>
        <dbReference type="Proteomes" id="UP000198806"/>
    </source>
</evidence>
<dbReference type="STRING" id="1527.SAMN04489757_103100"/>
<dbReference type="InterPro" id="IPR042120">
    <property type="entry name" value="MutL_C_dimsub"/>
</dbReference>
<sequence length="693" mass="77980">MTKITVLDESTINQIAAGEVIERPAAVVKELVENSIDAGANAITVEIKEGGISFIRITDNGSGIDEEDMPLVFLRHSTSKIRTAEDLLSVSSLGFRGEALSSIAAIAQVELVTKTAEAFSGIRYQIAGGEEKSIEHIGCPGGTTFIVRNLFYNTPARRKFLKSPVTEAGYISDLMERLSVSHPNVAFKFINNNQIKLHTSGNNNLKDIIYHVYGRDIASHLVTVEDDANGLNINGFIAKPIVSRGNRNYENYFINGRYIKSGLISKAIEEAFRPFSMTHRYPFTCLHLHIPSELIDVNVHPAKLEIRFKNGEEVYQLVYHAVKSALEGKELIPSVRLEEDKNKEKTVITEKIPEPFEVNRRLEESEEKNEKVASSIQHSTFPISRNLQHNNGTANKSGSNPFTYNKYMDAADDYLNQNKTPVSAETKELIKDTEIGKFQEVVKTASPVIKESSQYNTLNMEDTSLSRDSAASNADKKEFFFNDPSVMINKPEQLSFISEKAKESHRIVGQVFSTYWIVEFGDKMYLIDQHAAHEKVLYEKTMKGLHEKQYNAQMLEPPVILSLSMREEEVIKKYGEELKRIGFEIEEFGGKEYAVRAVPGDLFGLAQKEILIEMIDELVDEVHNETPEIILEKIASLSCKAAVKGNHRISPQEASSLIDQLLTLENPYHCPHGRPTIISMSKYELEKKFKRIV</sequence>
<name>A0A1I5CJA2_9FIRM</name>
<dbReference type="InterPro" id="IPR002099">
    <property type="entry name" value="MutL/Mlh/PMS"/>
</dbReference>
<dbReference type="CDD" id="cd16926">
    <property type="entry name" value="HATPase_MutL-MLH-PMS-like"/>
    <property type="match status" value="1"/>
</dbReference>
<dbReference type="SUPFAM" id="SSF55874">
    <property type="entry name" value="ATPase domain of HSP90 chaperone/DNA topoisomerase II/histidine kinase"/>
    <property type="match status" value="1"/>
</dbReference>
<dbReference type="FunFam" id="3.30.565.10:FF:000003">
    <property type="entry name" value="DNA mismatch repair endonuclease MutL"/>
    <property type="match status" value="1"/>
</dbReference>
<keyword evidence="8" id="KW-1185">Reference proteome</keyword>
<dbReference type="GO" id="GO:0032300">
    <property type="term" value="C:mismatch repair complex"/>
    <property type="evidence" value="ECO:0007669"/>
    <property type="project" value="InterPro"/>
</dbReference>
<dbReference type="CDD" id="cd00782">
    <property type="entry name" value="MutL_Trans"/>
    <property type="match status" value="1"/>
</dbReference>
<dbReference type="SUPFAM" id="SSF54211">
    <property type="entry name" value="Ribosomal protein S5 domain 2-like"/>
    <property type="match status" value="1"/>
</dbReference>
<evidence type="ECO:0000313" key="7">
    <source>
        <dbReference type="EMBL" id="SFN87080.1"/>
    </source>
</evidence>
<dbReference type="PANTHER" id="PTHR10073:SF12">
    <property type="entry name" value="DNA MISMATCH REPAIR PROTEIN MLH1"/>
    <property type="match status" value="1"/>
</dbReference>
<dbReference type="SMART" id="SM01340">
    <property type="entry name" value="DNA_mis_repair"/>
    <property type="match status" value="1"/>
</dbReference>
<dbReference type="InterPro" id="IPR038973">
    <property type="entry name" value="MutL/Mlh/Pms-like"/>
</dbReference>
<dbReference type="Pfam" id="PF13589">
    <property type="entry name" value="HATPase_c_3"/>
    <property type="match status" value="1"/>
</dbReference>
<comment type="function">
    <text evidence="4">This protein is involved in the repair of mismatches in DNA. It is required for dam-dependent methyl-directed DNA mismatch repair. May act as a 'molecular matchmaker', a protein that promotes the formation of a stable complex between two or more DNA-binding proteins in an ATP-dependent manner without itself being part of a final effector complex.</text>
</comment>
<dbReference type="PROSITE" id="PS00058">
    <property type="entry name" value="DNA_MISMATCH_REPAIR_1"/>
    <property type="match status" value="1"/>
</dbReference>
<evidence type="ECO:0000256" key="3">
    <source>
        <dbReference type="ARBA" id="ARBA00023204"/>
    </source>
</evidence>
<evidence type="ECO:0000256" key="1">
    <source>
        <dbReference type="ARBA" id="ARBA00006082"/>
    </source>
</evidence>
<dbReference type="GO" id="GO:0140664">
    <property type="term" value="F:ATP-dependent DNA damage sensor activity"/>
    <property type="evidence" value="ECO:0007669"/>
    <property type="project" value="InterPro"/>
</dbReference>
<feature type="domain" description="MutL C-terminal dimerisation" evidence="5">
    <location>
        <begin position="507"/>
        <end position="649"/>
    </location>
</feature>
<dbReference type="OrthoDB" id="9763467at2"/>
<dbReference type="InterPro" id="IPR014762">
    <property type="entry name" value="DNA_mismatch_repair_CS"/>
</dbReference>
<evidence type="ECO:0000259" key="6">
    <source>
        <dbReference type="SMART" id="SM01340"/>
    </source>
</evidence>
<dbReference type="Gene3D" id="3.30.565.10">
    <property type="entry name" value="Histidine kinase-like ATPase, C-terminal domain"/>
    <property type="match status" value="1"/>
</dbReference>
<dbReference type="InterPro" id="IPR042121">
    <property type="entry name" value="MutL_C_regsub"/>
</dbReference>
<dbReference type="SMART" id="SM00853">
    <property type="entry name" value="MutL_C"/>
    <property type="match status" value="1"/>
</dbReference>
<dbReference type="InterPro" id="IPR020667">
    <property type="entry name" value="DNA_mismatch_repair_MutL"/>
</dbReference>
<dbReference type="GO" id="GO:0006298">
    <property type="term" value="P:mismatch repair"/>
    <property type="evidence" value="ECO:0007669"/>
    <property type="project" value="UniProtKB-UniRule"/>
</dbReference>
<dbReference type="InterPro" id="IPR014790">
    <property type="entry name" value="MutL_C"/>
</dbReference>
<dbReference type="GO" id="GO:0016887">
    <property type="term" value="F:ATP hydrolysis activity"/>
    <property type="evidence" value="ECO:0007669"/>
    <property type="project" value="InterPro"/>
</dbReference>
<evidence type="ECO:0000256" key="4">
    <source>
        <dbReference type="HAMAP-Rule" id="MF_00149"/>
    </source>
</evidence>
<dbReference type="EMBL" id="FOWD01000003">
    <property type="protein sequence ID" value="SFN87080.1"/>
    <property type="molecule type" value="Genomic_DNA"/>
</dbReference>
<comment type="similarity">
    <text evidence="1 4">Belongs to the DNA mismatch repair MutL/HexB family.</text>
</comment>
<proteinExistence type="inferred from homology"/>
<dbReference type="Gene3D" id="3.30.1370.100">
    <property type="entry name" value="MutL, C-terminal domain, regulatory subdomain"/>
    <property type="match status" value="1"/>
</dbReference>
<feature type="domain" description="DNA mismatch repair protein S5" evidence="6">
    <location>
        <begin position="209"/>
        <end position="327"/>
    </location>
</feature>
<accession>A0A1I5CJA2</accession>
<dbReference type="Gene3D" id="3.30.1540.20">
    <property type="entry name" value="MutL, C-terminal domain, dimerisation subdomain"/>
    <property type="match status" value="1"/>
</dbReference>
<dbReference type="Pfam" id="PF08676">
    <property type="entry name" value="MutL_C"/>
    <property type="match status" value="1"/>
</dbReference>
<keyword evidence="3 4" id="KW-0234">DNA repair</keyword>
<evidence type="ECO:0000259" key="5">
    <source>
        <dbReference type="SMART" id="SM00853"/>
    </source>
</evidence>
<protein>
    <recommendedName>
        <fullName evidence="4">DNA mismatch repair protein MutL</fullName>
    </recommendedName>
</protein>
<dbReference type="InterPro" id="IPR014721">
    <property type="entry name" value="Ribsml_uS5_D2-typ_fold_subgr"/>
</dbReference>